<name>A0A917FZF4_9BACI</name>
<evidence type="ECO:0000256" key="1">
    <source>
        <dbReference type="SAM" id="Phobius"/>
    </source>
</evidence>
<protein>
    <submittedName>
        <fullName evidence="2">Membrane protein YczE</fullName>
    </submittedName>
</protein>
<dbReference type="Proteomes" id="UP000616608">
    <property type="component" value="Unassembled WGS sequence"/>
</dbReference>
<evidence type="ECO:0000313" key="3">
    <source>
        <dbReference type="Proteomes" id="UP000616608"/>
    </source>
</evidence>
<dbReference type="RefSeq" id="WP_229704143.1">
    <property type="nucleotide sequence ID" value="NZ_BMJT01000002.1"/>
</dbReference>
<dbReference type="Pfam" id="PF19700">
    <property type="entry name" value="DUF6198"/>
    <property type="match status" value="1"/>
</dbReference>
<keyword evidence="1" id="KW-1133">Transmembrane helix</keyword>
<keyword evidence="1" id="KW-0472">Membrane</keyword>
<reference evidence="2" key="2">
    <citation type="submission" date="2020-09" db="EMBL/GenBank/DDBJ databases">
        <authorList>
            <person name="Sun Q."/>
            <person name="Zhou Y."/>
        </authorList>
    </citation>
    <scope>NUCLEOTIDE SEQUENCE</scope>
    <source>
        <strain evidence="2">CGMCC 1.15760</strain>
    </source>
</reference>
<sequence length="206" mass="22620">MRVFIWRLFFFVIGTIILALGVTLTIRGQHIGVGSWDVLHIGLYETIGLSIGSWSIILGISILIGIALLTRKLPKWGTWVDMFLTGIFIDIFNYMLPQATTTWMQYVAFLLGLVGIGFGAGMYITANLGVGPRDALMMFVVEQTTLSVQVARTIMEVGVAIIGVLLGGPLGIGTIIMAFALGPIVQQALRFNEYLFFYITKEKALP</sequence>
<keyword evidence="1" id="KW-0812">Transmembrane</keyword>
<feature type="transmembrane region" description="Helical" evidence="1">
    <location>
        <begin position="47"/>
        <end position="70"/>
    </location>
</feature>
<organism evidence="2 3">
    <name type="scientific">Lysinibacillus alkalisoli</name>
    <dbReference type="NCBI Taxonomy" id="1911548"/>
    <lineage>
        <taxon>Bacteria</taxon>
        <taxon>Bacillati</taxon>
        <taxon>Bacillota</taxon>
        <taxon>Bacilli</taxon>
        <taxon>Bacillales</taxon>
        <taxon>Bacillaceae</taxon>
        <taxon>Lysinibacillus</taxon>
    </lineage>
</organism>
<dbReference type="EMBL" id="BMJT01000002">
    <property type="protein sequence ID" value="GGG15176.1"/>
    <property type="molecule type" value="Genomic_DNA"/>
</dbReference>
<gene>
    <name evidence="2" type="primary">yczE</name>
    <name evidence="2" type="ORF">GCM10007425_06820</name>
</gene>
<feature type="transmembrane region" description="Helical" evidence="1">
    <location>
        <begin position="76"/>
        <end position="96"/>
    </location>
</feature>
<dbReference type="InterPro" id="IPR038750">
    <property type="entry name" value="YczE/YyaS-like"/>
</dbReference>
<keyword evidence="3" id="KW-1185">Reference proteome</keyword>
<dbReference type="AlphaFoldDB" id="A0A917FZF4"/>
<feature type="transmembrane region" description="Helical" evidence="1">
    <location>
        <begin position="157"/>
        <end position="181"/>
    </location>
</feature>
<accession>A0A917FZF4</accession>
<dbReference type="PANTHER" id="PTHR40078:SF1">
    <property type="entry name" value="INTEGRAL MEMBRANE PROTEIN"/>
    <property type="match status" value="1"/>
</dbReference>
<feature type="transmembrane region" description="Helical" evidence="1">
    <location>
        <begin position="6"/>
        <end position="26"/>
    </location>
</feature>
<dbReference type="PANTHER" id="PTHR40078">
    <property type="entry name" value="INTEGRAL MEMBRANE PROTEIN-RELATED"/>
    <property type="match status" value="1"/>
</dbReference>
<reference evidence="2" key="1">
    <citation type="journal article" date="2014" name="Int. J. Syst. Evol. Microbiol.">
        <title>Complete genome sequence of Corynebacterium casei LMG S-19264T (=DSM 44701T), isolated from a smear-ripened cheese.</title>
        <authorList>
            <consortium name="US DOE Joint Genome Institute (JGI-PGF)"/>
            <person name="Walter F."/>
            <person name="Albersmeier A."/>
            <person name="Kalinowski J."/>
            <person name="Ruckert C."/>
        </authorList>
    </citation>
    <scope>NUCLEOTIDE SEQUENCE</scope>
    <source>
        <strain evidence="2">CGMCC 1.15760</strain>
    </source>
</reference>
<evidence type="ECO:0000313" key="2">
    <source>
        <dbReference type="EMBL" id="GGG15176.1"/>
    </source>
</evidence>
<proteinExistence type="predicted"/>
<feature type="transmembrane region" description="Helical" evidence="1">
    <location>
        <begin position="103"/>
        <end position="124"/>
    </location>
</feature>
<comment type="caution">
    <text evidence="2">The sequence shown here is derived from an EMBL/GenBank/DDBJ whole genome shotgun (WGS) entry which is preliminary data.</text>
</comment>